<dbReference type="EC" id="3.4.-.-" evidence="8"/>
<dbReference type="AlphaFoldDB" id="A0A175RTS5"/>
<dbReference type="PANTHER" id="PTHR13604:SF0">
    <property type="entry name" value="ABASIC SITE PROCESSING PROTEIN HMCES"/>
    <property type="match status" value="1"/>
</dbReference>
<protein>
    <recommendedName>
        <fullName evidence="8">Abasic site processing protein</fullName>
        <ecNumber evidence="8">3.4.-.-</ecNumber>
    </recommendedName>
</protein>
<evidence type="ECO:0000256" key="4">
    <source>
        <dbReference type="ARBA" id="ARBA00022801"/>
    </source>
</evidence>
<dbReference type="Pfam" id="PF02586">
    <property type="entry name" value="SRAP"/>
    <property type="match status" value="1"/>
</dbReference>
<evidence type="ECO:0000256" key="2">
    <source>
        <dbReference type="ARBA" id="ARBA00022670"/>
    </source>
</evidence>
<dbReference type="GO" id="GO:0006508">
    <property type="term" value="P:proteolysis"/>
    <property type="evidence" value="ECO:0007669"/>
    <property type="project" value="UniProtKB-KW"/>
</dbReference>
<evidence type="ECO:0000256" key="9">
    <source>
        <dbReference type="SAM" id="MobiDB-lite"/>
    </source>
</evidence>
<dbReference type="RefSeq" id="WP_058599915.1">
    <property type="nucleotide sequence ID" value="NZ_LDQA01000020.1"/>
</dbReference>
<comment type="similarity">
    <text evidence="1 8">Belongs to the SOS response-associated peptidase family.</text>
</comment>
<gene>
    <name evidence="10" type="ORF">NS365_08460</name>
</gene>
<dbReference type="GO" id="GO:0016829">
    <property type="term" value="F:lyase activity"/>
    <property type="evidence" value="ECO:0007669"/>
    <property type="project" value="UniProtKB-KW"/>
</dbReference>
<dbReference type="GO" id="GO:0106300">
    <property type="term" value="P:protein-DNA covalent cross-linking repair"/>
    <property type="evidence" value="ECO:0007669"/>
    <property type="project" value="InterPro"/>
</dbReference>
<dbReference type="GO" id="GO:0008233">
    <property type="term" value="F:peptidase activity"/>
    <property type="evidence" value="ECO:0007669"/>
    <property type="project" value="UniProtKB-KW"/>
</dbReference>
<dbReference type="EMBL" id="LDQA01000020">
    <property type="protein sequence ID" value="KTR06229.1"/>
    <property type="molecule type" value="Genomic_DNA"/>
</dbReference>
<dbReference type="InterPro" id="IPR003738">
    <property type="entry name" value="SRAP"/>
</dbReference>
<evidence type="ECO:0000256" key="8">
    <source>
        <dbReference type="RuleBase" id="RU364100"/>
    </source>
</evidence>
<evidence type="ECO:0000256" key="3">
    <source>
        <dbReference type="ARBA" id="ARBA00022763"/>
    </source>
</evidence>
<dbReference type="GO" id="GO:0003697">
    <property type="term" value="F:single-stranded DNA binding"/>
    <property type="evidence" value="ECO:0007669"/>
    <property type="project" value="InterPro"/>
</dbReference>
<dbReference type="PATRIC" id="fig|401562.4.peg.1447"/>
<proteinExistence type="inferred from homology"/>
<evidence type="ECO:0000256" key="6">
    <source>
        <dbReference type="ARBA" id="ARBA00023125"/>
    </source>
</evidence>
<keyword evidence="7" id="KW-0456">Lyase</keyword>
<dbReference type="Proteomes" id="UP000078529">
    <property type="component" value="Unassembled WGS sequence"/>
</dbReference>
<keyword evidence="6" id="KW-0238">DNA-binding</keyword>
<reference evidence="10 11" key="1">
    <citation type="journal article" date="2016" name="Front. Microbiol.">
        <title>Genomic Resource of Rice Seed Associated Bacteria.</title>
        <authorList>
            <person name="Midha S."/>
            <person name="Bansal K."/>
            <person name="Sharma S."/>
            <person name="Kumar N."/>
            <person name="Patil P.P."/>
            <person name="Chaudhry V."/>
            <person name="Patil P.B."/>
        </authorList>
    </citation>
    <scope>NUCLEOTIDE SEQUENCE [LARGE SCALE GENOMIC DNA]</scope>
    <source>
        <strain evidence="10 11">NS365</strain>
    </source>
</reference>
<comment type="caution">
    <text evidence="10">The sequence shown here is derived from an EMBL/GenBank/DDBJ whole genome shotgun (WGS) entry which is preliminary data.</text>
</comment>
<keyword evidence="5" id="KW-0190">Covalent protein-DNA linkage</keyword>
<accession>A0A175RTS5</accession>
<name>A0A175RTS5_9HYPH</name>
<evidence type="ECO:0000313" key="10">
    <source>
        <dbReference type="EMBL" id="KTR06229.1"/>
    </source>
</evidence>
<organism evidence="10 11">
    <name type="scientific">Aureimonas ureilytica</name>
    <dbReference type="NCBI Taxonomy" id="401562"/>
    <lineage>
        <taxon>Bacteria</taxon>
        <taxon>Pseudomonadati</taxon>
        <taxon>Pseudomonadota</taxon>
        <taxon>Alphaproteobacteria</taxon>
        <taxon>Hyphomicrobiales</taxon>
        <taxon>Aurantimonadaceae</taxon>
        <taxon>Aureimonas</taxon>
    </lineage>
</organism>
<feature type="region of interest" description="Disordered" evidence="9">
    <location>
        <begin position="220"/>
        <end position="244"/>
    </location>
</feature>
<dbReference type="Gene3D" id="3.90.1680.10">
    <property type="entry name" value="SOS response associated peptidase-like"/>
    <property type="match status" value="1"/>
</dbReference>
<evidence type="ECO:0000313" key="11">
    <source>
        <dbReference type="Proteomes" id="UP000078529"/>
    </source>
</evidence>
<evidence type="ECO:0000256" key="5">
    <source>
        <dbReference type="ARBA" id="ARBA00023124"/>
    </source>
</evidence>
<keyword evidence="3" id="KW-0227">DNA damage</keyword>
<evidence type="ECO:0000256" key="1">
    <source>
        <dbReference type="ARBA" id="ARBA00008136"/>
    </source>
</evidence>
<evidence type="ECO:0000256" key="7">
    <source>
        <dbReference type="ARBA" id="ARBA00023239"/>
    </source>
</evidence>
<dbReference type="SUPFAM" id="SSF143081">
    <property type="entry name" value="BB1717-like"/>
    <property type="match status" value="1"/>
</dbReference>
<keyword evidence="11" id="KW-1185">Reference proteome</keyword>
<sequence length="244" mass="27210">MCGRFTLTDPPRAISERFLVDALEPFPPRYNIAPTQPVLVLRADEHRRGEKGAVRRIGHLARWGLIPSWTKDPSAIPLLFNARSETAHERNSFKAAFRHRRCLVPASGFYEWRRDGGRRGTPFFVRPTESGPIAFAGLCETYLAPDGSEIDTATILTTAANADLRCIHERMPIVITPEEAERWLDCRDSEPRDVADLLSPAPEGFFEPVPVSDRVNTVANMGPEVQERADQPGNEPPPAQGSLF</sequence>
<feature type="compositionally biased region" description="Pro residues" evidence="9">
    <location>
        <begin position="234"/>
        <end position="244"/>
    </location>
</feature>
<dbReference type="PANTHER" id="PTHR13604">
    <property type="entry name" value="DC12-RELATED"/>
    <property type="match status" value="1"/>
</dbReference>
<keyword evidence="4 8" id="KW-0378">Hydrolase</keyword>
<keyword evidence="2 8" id="KW-0645">Protease</keyword>
<dbReference type="InterPro" id="IPR036590">
    <property type="entry name" value="SRAP-like"/>
</dbReference>